<accession>A0A4R7JTF2</accession>
<name>A0A4R7JTF2_9GAMM</name>
<dbReference type="InterPro" id="IPR037257">
    <property type="entry name" value="T2SS_E_N_sf"/>
</dbReference>
<reference evidence="1 2" key="1">
    <citation type="submission" date="2019-03" db="EMBL/GenBank/DDBJ databases">
        <title>Genomic Encyclopedia of Type Strains, Phase IV (KMG-IV): sequencing the most valuable type-strain genomes for metagenomic binning, comparative biology and taxonomic classification.</title>
        <authorList>
            <person name="Goeker M."/>
        </authorList>
    </citation>
    <scope>NUCLEOTIDE SEQUENCE [LARGE SCALE GENOMIC DNA]</scope>
    <source>
        <strain evidence="1 2">DSM 15505</strain>
    </source>
</reference>
<dbReference type="AlphaFoldDB" id="A0A4R7JTF2"/>
<evidence type="ECO:0008006" key="3">
    <source>
        <dbReference type="Google" id="ProtNLM"/>
    </source>
</evidence>
<keyword evidence="2" id="KW-1185">Reference proteome</keyword>
<protein>
    <recommendedName>
        <fullName evidence="3">Pilus assembly protein PilB</fullName>
    </recommendedName>
</protein>
<evidence type="ECO:0000313" key="1">
    <source>
        <dbReference type="EMBL" id="TDT41592.1"/>
    </source>
</evidence>
<dbReference type="SUPFAM" id="SSF160246">
    <property type="entry name" value="EspE N-terminal domain-like"/>
    <property type="match status" value="1"/>
</dbReference>
<evidence type="ECO:0000313" key="2">
    <source>
        <dbReference type="Proteomes" id="UP000295830"/>
    </source>
</evidence>
<sequence length="246" mass="26609">MVTPNKQQLEKSRLGRLLVNRGYITDEQLTQALGEQRESGMRLGEVLTRAGWITQRELDRTLKHQNRYRYRVAVTAMVVAPLQPVAALASPVPALPTVAVPAAGQQQSLSTGMRALSEAEMGQVSGQGSDDLATLADAIQGAPDSDQGAEDQALDALEITAKTFIPVLNFLDTDVTVSGVEFGDQGPGYRIMDNGALSLNMPQRIEEIRMDHIRVEGSPASASMGSIRVSNLRFSADSQLTIRAHR</sequence>
<dbReference type="RefSeq" id="WP_133735948.1">
    <property type="nucleotide sequence ID" value="NZ_SOAX01000003.1"/>
</dbReference>
<dbReference type="OrthoDB" id="8750002at2"/>
<comment type="caution">
    <text evidence="1">The sequence shown here is derived from an EMBL/GenBank/DDBJ whole genome shotgun (WGS) entry which is preliminary data.</text>
</comment>
<proteinExistence type="predicted"/>
<dbReference type="Proteomes" id="UP000295830">
    <property type="component" value="Unassembled WGS sequence"/>
</dbReference>
<gene>
    <name evidence="1" type="ORF">DES49_1691</name>
</gene>
<organism evidence="1 2">
    <name type="scientific">Halospina denitrificans</name>
    <dbReference type="NCBI Taxonomy" id="332522"/>
    <lineage>
        <taxon>Bacteria</taxon>
        <taxon>Pseudomonadati</taxon>
        <taxon>Pseudomonadota</taxon>
        <taxon>Gammaproteobacteria</taxon>
        <taxon>Halospina</taxon>
    </lineage>
</organism>
<dbReference type="EMBL" id="SOAX01000003">
    <property type="protein sequence ID" value="TDT41592.1"/>
    <property type="molecule type" value="Genomic_DNA"/>
</dbReference>
<dbReference type="Gene3D" id="1.10.40.70">
    <property type="match status" value="1"/>
</dbReference>